<feature type="compositionally biased region" description="Basic and acidic residues" evidence="1">
    <location>
        <begin position="37"/>
        <end position="78"/>
    </location>
</feature>
<proteinExistence type="predicted"/>
<evidence type="ECO:0000256" key="1">
    <source>
        <dbReference type="SAM" id="MobiDB-lite"/>
    </source>
</evidence>
<name>A0A8S5SMR3_9CAUD</name>
<accession>A0A8S5SMR3</accession>
<feature type="compositionally biased region" description="Basic and acidic residues" evidence="1">
    <location>
        <begin position="10"/>
        <end position="26"/>
    </location>
</feature>
<dbReference type="EMBL" id="BK032631">
    <property type="protein sequence ID" value="DAF52297.1"/>
    <property type="molecule type" value="Genomic_DNA"/>
</dbReference>
<organism evidence="2">
    <name type="scientific">Podoviridae sp. ctIKM86</name>
    <dbReference type="NCBI Taxonomy" id="2827729"/>
    <lineage>
        <taxon>Viruses</taxon>
        <taxon>Duplodnaviria</taxon>
        <taxon>Heunggongvirae</taxon>
        <taxon>Uroviricota</taxon>
        <taxon>Caudoviricetes</taxon>
    </lineage>
</organism>
<reference evidence="2" key="1">
    <citation type="journal article" date="2021" name="Proc. Natl. Acad. Sci. U.S.A.">
        <title>A Catalog of Tens of Thousands of Viruses from Human Metagenomes Reveals Hidden Associations with Chronic Diseases.</title>
        <authorList>
            <person name="Tisza M.J."/>
            <person name="Buck C.B."/>
        </authorList>
    </citation>
    <scope>NUCLEOTIDE SEQUENCE</scope>
    <source>
        <strain evidence="2">CtIKM86</strain>
    </source>
</reference>
<evidence type="ECO:0000313" key="2">
    <source>
        <dbReference type="EMBL" id="DAF52297.1"/>
    </source>
</evidence>
<protein>
    <submittedName>
        <fullName evidence="2">Uncharacterized protein</fullName>
    </submittedName>
</protein>
<feature type="region of interest" description="Disordered" evidence="1">
    <location>
        <begin position="1"/>
        <end position="78"/>
    </location>
</feature>
<sequence length="78" mass="8809">MINGNPTSTDEARELASHNKVEHKADPIPNKQPTTTDEAREFARIVRDHARPNDKPSTEKPPKHITNTDEAREASRIK</sequence>